<dbReference type="SUPFAM" id="SSF48264">
    <property type="entry name" value="Cytochrome P450"/>
    <property type="match status" value="1"/>
</dbReference>
<accession>A0A8H3EM72</accession>
<dbReference type="Gene3D" id="1.10.630.10">
    <property type="entry name" value="Cytochrome P450"/>
    <property type="match status" value="1"/>
</dbReference>
<dbReference type="InterPro" id="IPR001128">
    <property type="entry name" value="Cyt_P450"/>
</dbReference>
<comment type="cofactor">
    <cofactor evidence="1 5">
        <name>heme</name>
        <dbReference type="ChEBI" id="CHEBI:30413"/>
    </cofactor>
</comment>
<sequence>MSLSIAWIGTSVAVAAILAWATSKYLDIPKAHSSLEPPIFASKVPFVGHIIGLLVHGLDYYQMMRLPIYTLKMLNGKVYIVTSPELVTAVNRNPKTLAFNPFIAALGMRITGHDEPTSQIVQHNLNGEEGSGYVIDVHDSTVLALAPGPNLEAMLESLLEAVDNYLPHLQVGEVAEVDFFHWTRRMITMCSTRAIYGPSSPFVEHPEYCDLFWDFDHDLNTLMLNIFPYLLAPKGAKARATLGIAFQKYFENFDQAQGSAMTKARYASNTRYGITPWNQGRLEVGTLIGILANTIPSVFFMLAHIYSDPALLQEVREELEARSVSVPAIKISGRTLHAASLRDKCPLLSSIWQEILRFHAQGATSRFVREDVMLDGKYLLKKNMVVQMPMAILHLDPAIWGDDAGVFRPKRFLEDSCKTAKSTAAYRPFGGGTSLCPGRHFVTLETLALTAYILLRFDISPFNGPWAIPTPKQESLATNVFPPGEDIKVKIAKRGGYEDIEWAFEV</sequence>
<dbReference type="GO" id="GO:0005506">
    <property type="term" value="F:iron ion binding"/>
    <property type="evidence" value="ECO:0007669"/>
    <property type="project" value="InterPro"/>
</dbReference>
<evidence type="ECO:0008006" key="8">
    <source>
        <dbReference type="Google" id="ProtNLM"/>
    </source>
</evidence>
<dbReference type="InterPro" id="IPR053007">
    <property type="entry name" value="CYP450_monoxygenase_sec-met"/>
</dbReference>
<dbReference type="PANTHER" id="PTHR47582:SF1">
    <property type="entry name" value="P450, PUTATIVE (EUROFUNG)-RELATED"/>
    <property type="match status" value="1"/>
</dbReference>
<dbReference type="InterPro" id="IPR002403">
    <property type="entry name" value="Cyt_P450_E_grp-IV"/>
</dbReference>
<evidence type="ECO:0000256" key="3">
    <source>
        <dbReference type="ARBA" id="ARBA00022723"/>
    </source>
</evidence>
<dbReference type="EMBL" id="CAJPDQ010000004">
    <property type="protein sequence ID" value="CAF9908472.1"/>
    <property type="molecule type" value="Genomic_DNA"/>
</dbReference>
<dbReference type="PRINTS" id="PR00465">
    <property type="entry name" value="EP450IV"/>
</dbReference>
<dbReference type="CDD" id="cd11040">
    <property type="entry name" value="CYP7_CYP8-like"/>
    <property type="match status" value="1"/>
</dbReference>
<keyword evidence="4 5" id="KW-0408">Iron</keyword>
<dbReference type="OrthoDB" id="1470350at2759"/>
<dbReference type="InterPro" id="IPR036396">
    <property type="entry name" value="Cyt_P450_sf"/>
</dbReference>
<evidence type="ECO:0000256" key="5">
    <source>
        <dbReference type="PIRSR" id="PIRSR602403-1"/>
    </source>
</evidence>
<organism evidence="6 7">
    <name type="scientific">Gomphillus americanus</name>
    <dbReference type="NCBI Taxonomy" id="1940652"/>
    <lineage>
        <taxon>Eukaryota</taxon>
        <taxon>Fungi</taxon>
        <taxon>Dikarya</taxon>
        <taxon>Ascomycota</taxon>
        <taxon>Pezizomycotina</taxon>
        <taxon>Lecanoromycetes</taxon>
        <taxon>OSLEUM clade</taxon>
        <taxon>Ostropomycetidae</taxon>
        <taxon>Ostropales</taxon>
        <taxon>Graphidaceae</taxon>
        <taxon>Gomphilloideae</taxon>
        <taxon>Gomphillus</taxon>
    </lineage>
</organism>
<dbReference type="Pfam" id="PF00067">
    <property type="entry name" value="p450"/>
    <property type="match status" value="1"/>
</dbReference>
<comment type="caution">
    <text evidence="6">The sequence shown here is derived from an EMBL/GenBank/DDBJ whole genome shotgun (WGS) entry which is preliminary data.</text>
</comment>
<dbReference type="GO" id="GO:0016705">
    <property type="term" value="F:oxidoreductase activity, acting on paired donors, with incorporation or reduction of molecular oxygen"/>
    <property type="evidence" value="ECO:0007669"/>
    <property type="project" value="InterPro"/>
</dbReference>
<keyword evidence="5" id="KW-0349">Heme</keyword>
<evidence type="ECO:0000313" key="7">
    <source>
        <dbReference type="Proteomes" id="UP000664169"/>
    </source>
</evidence>
<dbReference type="GO" id="GO:0020037">
    <property type="term" value="F:heme binding"/>
    <property type="evidence" value="ECO:0007669"/>
    <property type="project" value="InterPro"/>
</dbReference>
<comment type="similarity">
    <text evidence="2">Belongs to the cytochrome P450 family.</text>
</comment>
<evidence type="ECO:0000313" key="6">
    <source>
        <dbReference type="EMBL" id="CAF9908472.1"/>
    </source>
</evidence>
<dbReference type="PANTHER" id="PTHR47582">
    <property type="entry name" value="P450, PUTATIVE (EUROFUNG)-RELATED"/>
    <property type="match status" value="1"/>
</dbReference>
<proteinExistence type="inferred from homology"/>
<name>A0A8H3EM72_9LECA</name>
<protein>
    <recommendedName>
        <fullName evidence="8">Cytochrome P450</fullName>
    </recommendedName>
</protein>
<evidence type="ECO:0000256" key="2">
    <source>
        <dbReference type="ARBA" id="ARBA00010617"/>
    </source>
</evidence>
<evidence type="ECO:0000256" key="1">
    <source>
        <dbReference type="ARBA" id="ARBA00001971"/>
    </source>
</evidence>
<gene>
    <name evidence="6" type="ORF">GOMPHAMPRED_006173</name>
</gene>
<keyword evidence="3 5" id="KW-0479">Metal-binding</keyword>
<evidence type="ECO:0000256" key="4">
    <source>
        <dbReference type="ARBA" id="ARBA00023004"/>
    </source>
</evidence>
<dbReference type="AlphaFoldDB" id="A0A8H3EM72"/>
<dbReference type="Proteomes" id="UP000664169">
    <property type="component" value="Unassembled WGS sequence"/>
</dbReference>
<dbReference type="GO" id="GO:0004497">
    <property type="term" value="F:monooxygenase activity"/>
    <property type="evidence" value="ECO:0007669"/>
    <property type="project" value="InterPro"/>
</dbReference>
<reference evidence="6" key="1">
    <citation type="submission" date="2021-03" db="EMBL/GenBank/DDBJ databases">
        <authorList>
            <person name="Tagirdzhanova G."/>
        </authorList>
    </citation>
    <scope>NUCLEOTIDE SEQUENCE</scope>
</reference>
<keyword evidence="7" id="KW-1185">Reference proteome</keyword>
<feature type="binding site" description="axial binding residue" evidence="5">
    <location>
        <position position="436"/>
    </location>
    <ligand>
        <name>heme</name>
        <dbReference type="ChEBI" id="CHEBI:30413"/>
    </ligand>
    <ligandPart>
        <name>Fe</name>
        <dbReference type="ChEBI" id="CHEBI:18248"/>
    </ligandPart>
</feature>